<evidence type="ECO:0000256" key="7">
    <source>
        <dbReference type="ARBA" id="ARBA00022840"/>
    </source>
</evidence>
<feature type="compositionally biased region" description="Acidic residues" evidence="12">
    <location>
        <begin position="657"/>
        <end position="669"/>
    </location>
</feature>
<dbReference type="PROSITE" id="PS00211">
    <property type="entry name" value="ABC_TRANSPORTER_1"/>
    <property type="match status" value="1"/>
</dbReference>
<evidence type="ECO:0000256" key="12">
    <source>
        <dbReference type="SAM" id="MobiDB-lite"/>
    </source>
</evidence>
<evidence type="ECO:0000313" key="17">
    <source>
        <dbReference type="Proteomes" id="UP000186817"/>
    </source>
</evidence>
<feature type="compositionally biased region" description="Basic and acidic residues" evidence="12">
    <location>
        <begin position="647"/>
        <end position="656"/>
    </location>
</feature>
<reference evidence="16 17" key="1">
    <citation type="submission" date="2016-02" db="EMBL/GenBank/DDBJ databases">
        <title>Genome analysis of coral dinoflagellate symbionts highlights evolutionary adaptations to a symbiotic lifestyle.</title>
        <authorList>
            <person name="Aranda M."/>
            <person name="Li Y."/>
            <person name="Liew Y.J."/>
            <person name="Baumgarten S."/>
            <person name="Simakov O."/>
            <person name="Wilson M."/>
            <person name="Piel J."/>
            <person name="Ashoor H."/>
            <person name="Bougouffa S."/>
            <person name="Bajic V.B."/>
            <person name="Ryu T."/>
            <person name="Ravasi T."/>
            <person name="Bayer T."/>
            <person name="Micklem G."/>
            <person name="Kim H."/>
            <person name="Bhak J."/>
            <person name="Lajeunesse T.C."/>
            <person name="Voolstra C.R."/>
        </authorList>
    </citation>
    <scope>NUCLEOTIDE SEQUENCE [LARGE SCALE GENOMIC DNA]</scope>
    <source>
        <strain evidence="16 17">CCMP2467</strain>
    </source>
</reference>
<dbReference type="Gene3D" id="3.40.50.300">
    <property type="entry name" value="P-loop containing nucleotide triphosphate hydrolases"/>
    <property type="match status" value="2"/>
</dbReference>
<feature type="region of interest" description="Disordered" evidence="12">
    <location>
        <begin position="19"/>
        <end position="39"/>
    </location>
</feature>
<dbReference type="OMA" id="NYDNHKQ"/>
<feature type="transmembrane region" description="Helical" evidence="13">
    <location>
        <begin position="183"/>
        <end position="207"/>
    </location>
</feature>
<keyword evidence="11" id="KW-0325">Glycoprotein</keyword>
<comment type="subcellular location">
    <subcellularLocation>
        <location evidence="1">Membrane</location>
        <topology evidence="1">Multi-pass membrane protein</topology>
    </subcellularLocation>
</comment>
<feature type="transmembrane region" description="Helical" evidence="13">
    <location>
        <begin position="767"/>
        <end position="791"/>
    </location>
</feature>
<evidence type="ECO:0000256" key="3">
    <source>
        <dbReference type="ARBA" id="ARBA00022448"/>
    </source>
</evidence>
<evidence type="ECO:0000256" key="1">
    <source>
        <dbReference type="ARBA" id="ARBA00004141"/>
    </source>
</evidence>
<feature type="transmembrane region" description="Helical" evidence="13">
    <location>
        <begin position="70"/>
        <end position="93"/>
    </location>
</feature>
<dbReference type="CDD" id="cd18577">
    <property type="entry name" value="ABC_6TM_Pgp_ABCB1_D1_like"/>
    <property type="match status" value="1"/>
</dbReference>
<feature type="transmembrane region" description="Helical" evidence="13">
    <location>
        <begin position="338"/>
        <end position="360"/>
    </location>
</feature>
<feature type="region of interest" description="Disordered" evidence="12">
    <location>
        <begin position="644"/>
        <end position="671"/>
    </location>
</feature>
<evidence type="ECO:0000256" key="11">
    <source>
        <dbReference type="ARBA" id="ARBA00023180"/>
    </source>
</evidence>
<dbReference type="InterPro" id="IPR011527">
    <property type="entry name" value="ABC1_TM_dom"/>
</dbReference>
<keyword evidence="6" id="KW-0547">Nucleotide-binding</keyword>
<dbReference type="PROSITE" id="PS50893">
    <property type="entry name" value="ABC_TRANSPORTER_2"/>
    <property type="match status" value="2"/>
</dbReference>
<dbReference type="GO" id="GO:0005524">
    <property type="term" value="F:ATP binding"/>
    <property type="evidence" value="ECO:0007669"/>
    <property type="project" value="UniProtKB-KW"/>
</dbReference>
<feature type="domain" description="ABC transmembrane type-1" evidence="15">
    <location>
        <begin position="74"/>
        <end position="361"/>
    </location>
</feature>
<comment type="caution">
    <text evidence="16">The sequence shown here is derived from an EMBL/GenBank/DDBJ whole genome shotgun (WGS) entry which is preliminary data.</text>
</comment>
<evidence type="ECO:0000256" key="13">
    <source>
        <dbReference type="SAM" id="Phobius"/>
    </source>
</evidence>
<keyword evidence="7" id="KW-0067">ATP-binding</keyword>
<evidence type="ECO:0000256" key="10">
    <source>
        <dbReference type="ARBA" id="ARBA00023136"/>
    </source>
</evidence>
<evidence type="ECO:0000313" key="16">
    <source>
        <dbReference type="EMBL" id="OLP83240.1"/>
    </source>
</evidence>
<dbReference type="OrthoDB" id="6500128at2759"/>
<organism evidence="16 17">
    <name type="scientific">Symbiodinium microadriaticum</name>
    <name type="common">Dinoflagellate</name>
    <name type="synonym">Zooxanthella microadriatica</name>
    <dbReference type="NCBI Taxonomy" id="2951"/>
    <lineage>
        <taxon>Eukaryota</taxon>
        <taxon>Sar</taxon>
        <taxon>Alveolata</taxon>
        <taxon>Dinophyceae</taxon>
        <taxon>Suessiales</taxon>
        <taxon>Symbiodiniaceae</taxon>
        <taxon>Symbiodinium</taxon>
    </lineage>
</organism>
<dbReference type="InterPro" id="IPR027417">
    <property type="entry name" value="P-loop_NTPase"/>
</dbReference>
<keyword evidence="9 13" id="KW-1133">Transmembrane helix</keyword>
<evidence type="ECO:0000256" key="2">
    <source>
        <dbReference type="ARBA" id="ARBA00007577"/>
    </source>
</evidence>
<dbReference type="EMBL" id="LSRX01001130">
    <property type="protein sequence ID" value="OLP83240.1"/>
    <property type="molecule type" value="Genomic_DNA"/>
</dbReference>
<feature type="transmembrane region" description="Helical" evidence="13">
    <location>
        <begin position="956"/>
        <end position="980"/>
    </location>
</feature>
<evidence type="ECO:0000256" key="9">
    <source>
        <dbReference type="ARBA" id="ARBA00022989"/>
    </source>
</evidence>
<evidence type="ECO:0000256" key="4">
    <source>
        <dbReference type="ARBA" id="ARBA00022692"/>
    </source>
</evidence>
<dbReference type="GO" id="GO:0005743">
    <property type="term" value="C:mitochondrial inner membrane"/>
    <property type="evidence" value="ECO:0007669"/>
    <property type="project" value="TreeGrafter"/>
</dbReference>
<dbReference type="GO" id="GO:0016887">
    <property type="term" value="F:ATP hydrolysis activity"/>
    <property type="evidence" value="ECO:0007669"/>
    <property type="project" value="InterPro"/>
</dbReference>
<dbReference type="GO" id="GO:0015421">
    <property type="term" value="F:ABC-type oligopeptide transporter activity"/>
    <property type="evidence" value="ECO:0007669"/>
    <property type="project" value="TreeGrafter"/>
</dbReference>
<dbReference type="InterPro" id="IPR003439">
    <property type="entry name" value="ABC_transporter-like_ATP-bd"/>
</dbReference>
<keyword evidence="5" id="KW-0677">Repeat</keyword>
<dbReference type="PROSITE" id="PS50929">
    <property type="entry name" value="ABC_TM1F"/>
    <property type="match status" value="2"/>
</dbReference>
<proteinExistence type="inferred from homology"/>
<dbReference type="FunFam" id="3.40.50.300:FF:000479">
    <property type="entry name" value="Multidrug resistance protein 1A"/>
    <property type="match status" value="2"/>
</dbReference>
<dbReference type="InterPro" id="IPR017871">
    <property type="entry name" value="ABC_transporter-like_CS"/>
</dbReference>
<sequence>MAAQTPRLSASFENRLPVLLGQGRAEQEGKVEAGKEEEDDIEACRNPAVHHIGKAIEDASGSSQKCCEKVVLTIGVILAVAQGLSAPAIALFMGESITTLAVADHAKEIEAMTPEFIKIGGLAAVQFFLAFGWQSCLAWAAAKQALRWHRRFVQVLLSLDVSWYDEHDSAGVASKLESDSSNVYLFMSSALGFLISNLAQFVAGLLLALYEGWQLALVVCAAMPILMWAGHRMGKEIEHYTEVQQINFARASAVAEEALMAIRSVAAFGGEALEVARFEKELIPAKIGGIRSGTKIGAAWGILNVFYPCLYSLALWFGGHVLMSEENAGFEPARIITVMLSVMVGVSALSEFSGFVPVMARAAVSAKAMKQVICREAGDAGAIEAWRPLPGELPANLTEVDIIEFRKVSFRYPARLDKWALRSLSFRAEKGQKVALVGESGCGKSTTIQLLERFYDPTAGEVLVNETSLSRVPTQVWRQLVGYVGQEPVLFATSIMRNLKALDNSVPDEQVIQAAKVAQIYDTVMQLPDGMDTHVGAGGGLLSGGQRQRIAIARALAKNPQVLLLDEATSALDNESERMVQATLDSANATMGRNITTISVAHRLSTIKDSDIIYVLKDGYCCEQGNHEQLMAKKGQYHTMVTLQQARSEETKHQQEEQSDEDHAIEEDDEHGKLVTAASFASSLGREMQQTKCADGATADAGSPAVFCRLLRMMGRYWWIWPVSVVIILAGAASMPLEAVFFNAAVVSLSQAALGDFEAMYEKLDTAIVGLSIVGLGSGIAVFAQNYLFAYKQESLCMILRKAAFARTVCMDMSFFDAPENQTGSILVSLQMHMNRVGQMLGIQLGNSAAALFTCILSFGFSFFGCWELSLLLFGLMPLCGLLGLTVAAYVARMDPERIEAYGKAGKVTSEAVTSIRTVKAIGAEEHIMEVIDESLNKLTELNTARSWRLGLSLGLNLALVQLIFLAGFSMSAVCIQYWGFDAGQVLMSLFCVVFGVMSITSIVQHIPDAASGRFAAMEVFRLVDQVSKIDATQPTGRIEDLGDASIEFKDVRFWYPHRAEVRVLKNVSFTIAKGQSVAFVGSSGSGKSTIIQLLQRFYDPPRGSIRIGGTELKELNVAWWRRQVGMVSQDPVLFDMSLEENVKYGYPEATAGELLAAAEAAHMDYALSGAVKWSERMGLRGEKLSGGQKQRCALARALIRKPEVLLLDEATSALDSVSEQVVQRAMQEARLGRTTITVAHRLSTIRNSDNIFVISNGRLVESGTYDELIERDGNLAKLAAGSL</sequence>
<dbReference type="InterPro" id="IPR036640">
    <property type="entry name" value="ABC1_TM_sf"/>
</dbReference>
<dbReference type="GO" id="GO:0090374">
    <property type="term" value="P:oligopeptide export from mitochondrion"/>
    <property type="evidence" value="ECO:0007669"/>
    <property type="project" value="TreeGrafter"/>
</dbReference>
<evidence type="ECO:0000259" key="15">
    <source>
        <dbReference type="PROSITE" id="PS50929"/>
    </source>
</evidence>
<dbReference type="InterPro" id="IPR039421">
    <property type="entry name" value="Type_1_exporter"/>
</dbReference>
<dbReference type="SMART" id="SM00382">
    <property type="entry name" value="AAA"/>
    <property type="match status" value="2"/>
</dbReference>
<dbReference type="Proteomes" id="UP000186817">
    <property type="component" value="Unassembled WGS sequence"/>
</dbReference>
<gene>
    <name evidence="16" type="primary">ABCB1</name>
    <name evidence="16" type="ORF">AK812_SmicGene36012</name>
</gene>
<feature type="compositionally biased region" description="Basic and acidic residues" evidence="12">
    <location>
        <begin position="25"/>
        <end position="34"/>
    </location>
</feature>
<dbReference type="InterPro" id="IPR003593">
    <property type="entry name" value="AAA+_ATPase"/>
</dbReference>
<evidence type="ECO:0000256" key="8">
    <source>
        <dbReference type="ARBA" id="ARBA00022967"/>
    </source>
</evidence>
<evidence type="ECO:0000259" key="14">
    <source>
        <dbReference type="PROSITE" id="PS50893"/>
    </source>
</evidence>
<feature type="domain" description="ABC transporter" evidence="14">
    <location>
        <begin position="1047"/>
        <end position="1282"/>
    </location>
</feature>
<accession>A0A1Q9CJY0</accession>
<dbReference type="SUPFAM" id="SSF52540">
    <property type="entry name" value="P-loop containing nucleoside triphosphate hydrolases"/>
    <property type="match status" value="2"/>
</dbReference>
<keyword evidence="17" id="KW-1185">Reference proteome</keyword>
<feature type="transmembrane region" description="Helical" evidence="13">
    <location>
        <begin position="841"/>
        <end position="865"/>
    </location>
</feature>
<dbReference type="Gene3D" id="1.20.1560.10">
    <property type="entry name" value="ABC transporter type 1, transmembrane domain"/>
    <property type="match status" value="1"/>
</dbReference>
<feature type="transmembrane region" description="Helical" evidence="13">
    <location>
        <begin position="986"/>
        <end position="1004"/>
    </location>
</feature>
<evidence type="ECO:0000256" key="5">
    <source>
        <dbReference type="ARBA" id="ARBA00022737"/>
    </source>
</evidence>
<evidence type="ECO:0000256" key="6">
    <source>
        <dbReference type="ARBA" id="ARBA00022741"/>
    </source>
</evidence>
<protein>
    <submittedName>
        <fullName evidence="16">Multidrug resistance protein 1</fullName>
    </submittedName>
</protein>
<dbReference type="SUPFAM" id="SSF90123">
    <property type="entry name" value="ABC transporter transmembrane region"/>
    <property type="match status" value="2"/>
</dbReference>
<feature type="transmembrane region" description="Helical" evidence="13">
    <location>
        <begin position="119"/>
        <end position="142"/>
    </location>
</feature>
<keyword evidence="8" id="KW-1278">Translocase</keyword>
<keyword evidence="4 13" id="KW-0812">Transmembrane</keyword>
<dbReference type="PANTHER" id="PTHR43394">
    <property type="entry name" value="ATP-DEPENDENT PERMEASE MDL1, MITOCHONDRIAL"/>
    <property type="match status" value="1"/>
</dbReference>
<feature type="domain" description="ABC transporter" evidence="14">
    <location>
        <begin position="403"/>
        <end position="643"/>
    </location>
</feature>
<keyword evidence="10 13" id="KW-0472">Membrane</keyword>
<feature type="transmembrane region" description="Helical" evidence="13">
    <location>
        <begin position="213"/>
        <end position="230"/>
    </location>
</feature>
<feature type="transmembrane region" description="Helical" evidence="13">
    <location>
        <begin position="719"/>
        <end position="747"/>
    </location>
</feature>
<comment type="similarity">
    <text evidence="2">Belongs to the ABC transporter superfamily. ABCB family. Multidrug resistance exporter (TC 3.A.1.201) subfamily.</text>
</comment>
<feature type="transmembrane region" description="Helical" evidence="13">
    <location>
        <begin position="296"/>
        <end position="318"/>
    </location>
</feature>
<feature type="transmembrane region" description="Helical" evidence="13">
    <location>
        <begin position="871"/>
        <end position="892"/>
    </location>
</feature>
<keyword evidence="3" id="KW-0813">Transport</keyword>
<dbReference type="Pfam" id="PF00664">
    <property type="entry name" value="ABC_membrane"/>
    <property type="match status" value="2"/>
</dbReference>
<name>A0A1Q9CJY0_SYMMI</name>
<dbReference type="CDD" id="cd18578">
    <property type="entry name" value="ABC_6TM_Pgp_ABCB1_D2_like"/>
    <property type="match status" value="1"/>
</dbReference>
<dbReference type="Pfam" id="PF00005">
    <property type="entry name" value="ABC_tran"/>
    <property type="match status" value="2"/>
</dbReference>
<dbReference type="PANTHER" id="PTHR43394:SF27">
    <property type="entry name" value="ATP-DEPENDENT TRANSLOCASE ABCB1-LIKE"/>
    <property type="match status" value="1"/>
</dbReference>
<feature type="domain" description="ABC transmembrane type-1" evidence="15">
    <location>
        <begin position="723"/>
        <end position="1012"/>
    </location>
</feature>